<reference evidence="10" key="1">
    <citation type="submission" date="2018-12" db="EMBL/GenBank/DDBJ databases">
        <title>The complete genome of Metarhizium rileyi, a key fungal pathogen of Lepidoptera.</title>
        <authorList>
            <person name="Binneck E."/>
            <person name="Lastra C.C.L."/>
            <person name="Sosa-Gomez D.R."/>
        </authorList>
    </citation>
    <scope>NUCLEOTIDE SEQUENCE [LARGE SCALE GENOMIC DNA]</scope>
    <source>
        <strain evidence="10">Cep018-CH2</strain>
    </source>
</reference>
<feature type="region of interest" description="Disordered" evidence="6">
    <location>
        <begin position="411"/>
        <end position="440"/>
    </location>
</feature>
<dbReference type="AlphaFoldDB" id="A0A5C6G6E7"/>
<evidence type="ECO:0000256" key="7">
    <source>
        <dbReference type="SAM" id="Phobius"/>
    </source>
</evidence>
<dbReference type="PANTHER" id="PTHR33048">
    <property type="entry name" value="PTH11-LIKE INTEGRAL MEMBRANE PROTEIN (AFU_ORTHOLOGUE AFUA_5G11245)"/>
    <property type="match status" value="1"/>
</dbReference>
<dbReference type="InterPro" id="IPR049326">
    <property type="entry name" value="Rhodopsin_dom_fungi"/>
</dbReference>
<accession>A0A5C6G6E7</accession>
<name>A0A5C6G6E7_METRR</name>
<dbReference type="PANTHER" id="PTHR33048:SF143">
    <property type="entry name" value="EXTRACELLULAR MEMBRANE PROTEIN CFEM DOMAIN-CONTAINING PROTEIN-RELATED"/>
    <property type="match status" value="1"/>
</dbReference>
<dbReference type="Proteomes" id="UP000317257">
    <property type="component" value="Unassembled WGS sequence"/>
</dbReference>
<gene>
    <name evidence="9" type="ORF">ED733_004801</name>
</gene>
<evidence type="ECO:0000256" key="5">
    <source>
        <dbReference type="ARBA" id="ARBA00038359"/>
    </source>
</evidence>
<feature type="domain" description="Rhodopsin" evidence="8">
    <location>
        <begin position="104"/>
        <end position="346"/>
    </location>
</feature>
<feature type="transmembrane region" description="Helical" evidence="7">
    <location>
        <begin position="83"/>
        <end position="100"/>
    </location>
</feature>
<dbReference type="Pfam" id="PF20684">
    <property type="entry name" value="Fung_rhodopsin"/>
    <property type="match status" value="1"/>
</dbReference>
<evidence type="ECO:0000313" key="9">
    <source>
        <dbReference type="EMBL" id="TWU73455.1"/>
    </source>
</evidence>
<feature type="transmembrane region" description="Helical" evidence="7">
    <location>
        <begin position="323"/>
        <end position="346"/>
    </location>
</feature>
<evidence type="ECO:0000256" key="1">
    <source>
        <dbReference type="ARBA" id="ARBA00004141"/>
    </source>
</evidence>
<evidence type="ECO:0000256" key="4">
    <source>
        <dbReference type="ARBA" id="ARBA00023136"/>
    </source>
</evidence>
<feature type="transmembrane region" description="Helical" evidence="7">
    <location>
        <begin position="283"/>
        <end position="303"/>
    </location>
</feature>
<keyword evidence="4 7" id="KW-0472">Membrane</keyword>
<feature type="compositionally biased region" description="Basic and acidic residues" evidence="6">
    <location>
        <begin position="426"/>
        <end position="440"/>
    </location>
</feature>
<comment type="caution">
    <text evidence="9">The sequence shown here is derived from an EMBL/GenBank/DDBJ whole genome shotgun (WGS) entry which is preliminary data.</text>
</comment>
<dbReference type="InterPro" id="IPR052337">
    <property type="entry name" value="SAT4-like"/>
</dbReference>
<feature type="transmembrane region" description="Helical" evidence="7">
    <location>
        <begin position="198"/>
        <end position="219"/>
    </location>
</feature>
<evidence type="ECO:0000313" key="10">
    <source>
        <dbReference type="Proteomes" id="UP000317257"/>
    </source>
</evidence>
<proteinExistence type="inferred from homology"/>
<keyword evidence="3 7" id="KW-1133">Transmembrane helix</keyword>
<sequence length="440" mass="48243">MSTDPAVVIRRAVVELVNLPSCAAGCYNPLATSPNSYSCDTVSNSKSLESCLTDSCSLPESIFARNATEIACGTPARDDSTPFLIINIVLGVLTATFVTLRLGYRVLFSRRHGRLDVDDGLILAASPIAIASLAVLLAGLWKHGIGRDIWVLSSEEVVTFGVFLYTMEILYLGLLTLIKLTLSVFYLEVFPSPTIRKLLWATVVFHTALGISFVFKAAFQCDPINYSWLRYDSGNASNVHGHCISINGSGWANAAINVASDFWLIGIPLTQLHRLRLHWKKKIGASFMFMTGLLVTVISFLRLNTLRTYANTTNPTFDQYGVILWSAVEVNIGLICTCLPSIRLILLRIWPRVFGTTSHASDQRPSQPPAKREISGYSYKSSVNAHDHELDHELDAAAILAEPSNALCNSATRSTYSGDADGQSVEDTRLSHEDVPRVKV</sequence>
<evidence type="ECO:0000259" key="8">
    <source>
        <dbReference type="Pfam" id="PF20684"/>
    </source>
</evidence>
<evidence type="ECO:0000256" key="2">
    <source>
        <dbReference type="ARBA" id="ARBA00022692"/>
    </source>
</evidence>
<dbReference type="GO" id="GO:0016020">
    <property type="term" value="C:membrane"/>
    <property type="evidence" value="ECO:0007669"/>
    <property type="project" value="UniProtKB-SubCell"/>
</dbReference>
<evidence type="ECO:0000256" key="3">
    <source>
        <dbReference type="ARBA" id="ARBA00022989"/>
    </source>
</evidence>
<organism evidence="9 10">
    <name type="scientific">Metarhizium rileyi (strain RCEF 4871)</name>
    <name type="common">Nomuraea rileyi</name>
    <dbReference type="NCBI Taxonomy" id="1649241"/>
    <lineage>
        <taxon>Eukaryota</taxon>
        <taxon>Fungi</taxon>
        <taxon>Dikarya</taxon>
        <taxon>Ascomycota</taxon>
        <taxon>Pezizomycotina</taxon>
        <taxon>Sordariomycetes</taxon>
        <taxon>Hypocreomycetidae</taxon>
        <taxon>Hypocreales</taxon>
        <taxon>Clavicipitaceae</taxon>
        <taxon>Metarhizium</taxon>
    </lineage>
</organism>
<feature type="transmembrane region" description="Helical" evidence="7">
    <location>
        <begin position="162"/>
        <end position="186"/>
    </location>
</feature>
<comment type="similarity">
    <text evidence="5">Belongs to the SAT4 family.</text>
</comment>
<feature type="transmembrane region" description="Helical" evidence="7">
    <location>
        <begin position="120"/>
        <end position="141"/>
    </location>
</feature>
<evidence type="ECO:0000256" key="6">
    <source>
        <dbReference type="SAM" id="MobiDB-lite"/>
    </source>
</evidence>
<keyword evidence="2 7" id="KW-0812">Transmembrane</keyword>
<dbReference type="EMBL" id="SBHS01000018">
    <property type="protein sequence ID" value="TWU73455.1"/>
    <property type="molecule type" value="Genomic_DNA"/>
</dbReference>
<comment type="subcellular location">
    <subcellularLocation>
        <location evidence="1">Membrane</location>
        <topology evidence="1">Multi-pass membrane protein</topology>
    </subcellularLocation>
</comment>
<protein>
    <recommendedName>
        <fullName evidence="8">Rhodopsin domain-containing protein</fullName>
    </recommendedName>
</protein>